<dbReference type="SUPFAM" id="SSF52540">
    <property type="entry name" value="P-loop containing nucleoside triphosphate hydrolases"/>
    <property type="match status" value="1"/>
</dbReference>
<feature type="transmembrane region" description="Helical" evidence="1">
    <location>
        <begin position="182"/>
        <end position="206"/>
    </location>
</feature>
<sequence>MELATFQTTVINKLIYGLRSLIHFLDRLITPVEEYDDERLCLTPTIKDKPEEYQHYFEQFDFFLDNCASKVRELALTGPYGSGKSTLLHSYFRERPHLNTVLVSLGTYLPSDNATTENLEHAIAKQVLYQRSDLEHRGSRFSFPIFKHFQGISAYFQSFVVVAWICVAVLAIIVGKSAMLQWLISVFSASSLLNIDVLLTVFMAAVPVCVGADVCRYLLRHRITRINPKDGDIDLQPMSECATSFSLYLEELLRFFVATKCDVLVIEDLDRFDCPGVFESLKELNGLINRCDQIHHPVRFVYAIRDDVFKGSDRTKFFDAIVPLVPVMSPFNAYERFRTLFTDPILQTSLAPLLKKVAITVPDMRVLRNIVNEFHFYRHVLATDPKTLQRLLAFIIYKNFYSDDFAKLYTNQVSAIDKAIAEKERIRTERVTELEASYRTLMARDKASNEELLLDEEEYAWVLRGALIRALISRRNLNNVNLIQNESIALYSIDMLVGLQNQRGNILIHALNNDKNSYATRLQASEFAISELDPKVVELRRQAIEDRHRKQAHDRSAKLANLRTAISEAKSVTWPLHEAMDSAPDANWVPDTMPVLEMFLRDGLIDEHYGLYLNHVLEGKLTQRDYAFIQALRERRPFDVTFVATDYAEIVSYLSDNDANSPAALNYGLLAYLLESAYSGQLLAQIIRRQLQEHEQCGERLYLMKSVLPQWRELLWTSVITDVANRPGELTKLELLELYCELLNVRELESKSTTDNATLLQAFDLEPMVIEAVSQFSDPSPVLNSLYKVGIQLSSLEDIPSLRSLLLLAVEHEIVSLNVKTLPVVCAAVMDRAVTLPISYEHLPDTPLFNKFFHNDLAAKITLYLSQDIKLIPDSECVELLNANISEETKVELISSLDFNVVSLELVPKDVWLQVITSSRVVINWHNIHTLIVDSMLSEGQMVSEQWLSDYLVSATVRETLEKSVPCPVEFQDNVFDFINTTLIDLGAYIHYVTMLEVSYTDEEFLSLSEAKMEMLIQAKRIAPSVHLFNQLQEHDHLNISYQFIKYNSAYFLSKPSACDDLSLDKQDVAFLLPMLELPYQLVVATNYQECINEDIDSKYWLPAYRVTINQVTPLDGLIRKNDITLHHLQDIGLEATTLIHENKLQEMLAMKSLSHGDKLNLVISQISHHQEKILTWADSSLGDDWPLKSTTIQFSEVNYALMIACVHRELISSVRITGSEIRLNHFKSQIL</sequence>
<gene>
    <name evidence="3" type="ORF">EIZ48_18750</name>
</gene>
<dbReference type="InterPro" id="IPR048428">
    <property type="entry name" value="YobI-NTPase"/>
</dbReference>
<evidence type="ECO:0000313" key="4">
    <source>
        <dbReference type="Proteomes" id="UP000738517"/>
    </source>
</evidence>
<keyword evidence="1" id="KW-1133">Transmembrane helix</keyword>
<feature type="transmembrane region" description="Helical" evidence="1">
    <location>
        <begin position="154"/>
        <end position="175"/>
    </location>
</feature>
<organism evidence="3 4">
    <name type="scientific">Photobacterium alginatilyticum</name>
    <dbReference type="NCBI Taxonomy" id="1775171"/>
    <lineage>
        <taxon>Bacteria</taxon>
        <taxon>Pseudomonadati</taxon>
        <taxon>Pseudomonadota</taxon>
        <taxon>Gammaproteobacteria</taxon>
        <taxon>Vibrionales</taxon>
        <taxon>Vibrionaceae</taxon>
        <taxon>Photobacterium</taxon>
    </lineage>
</organism>
<evidence type="ECO:0000259" key="2">
    <source>
        <dbReference type="Pfam" id="PF20693"/>
    </source>
</evidence>
<keyword evidence="1" id="KW-0812">Transmembrane</keyword>
<dbReference type="Proteomes" id="UP000738517">
    <property type="component" value="Unassembled WGS sequence"/>
</dbReference>
<comment type="caution">
    <text evidence="3">The sequence shown here is derived from an EMBL/GenBank/DDBJ whole genome shotgun (WGS) entry which is preliminary data.</text>
</comment>
<proteinExistence type="predicted"/>
<evidence type="ECO:0000313" key="3">
    <source>
        <dbReference type="EMBL" id="NBI54562.1"/>
    </source>
</evidence>
<feature type="domain" description="YobI-like P-loop NTPase" evidence="2">
    <location>
        <begin position="56"/>
        <end position="412"/>
    </location>
</feature>
<reference evidence="3 4" key="1">
    <citation type="journal article" date="2017" name="Int. J. Syst. Evol. Microbiol.">
        <title>Photobacterium alginatilyticum sp. nov., a marine bacterium isolated from bottom seawater.</title>
        <authorList>
            <person name="Wang X."/>
            <person name="Wang Y."/>
            <person name="Yang X."/>
            <person name="Sun H."/>
            <person name="Li B."/>
            <person name="Zhang X.H."/>
        </authorList>
    </citation>
    <scope>NUCLEOTIDE SEQUENCE [LARGE SCALE GENOMIC DNA]</scope>
    <source>
        <strain evidence="3 4">P03D4</strain>
    </source>
</reference>
<keyword evidence="1" id="KW-0472">Membrane</keyword>
<dbReference type="RefSeq" id="WP_160654639.1">
    <property type="nucleotide sequence ID" value="NZ_RSEJ01000021.1"/>
</dbReference>
<name>A0ABW9YL26_9GAMM</name>
<protein>
    <recommendedName>
        <fullName evidence="2">YobI-like P-loop NTPase domain-containing protein</fullName>
    </recommendedName>
</protein>
<accession>A0ABW9YL26</accession>
<evidence type="ECO:0000256" key="1">
    <source>
        <dbReference type="SAM" id="Phobius"/>
    </source>
</evidence>
<dbReference type="InterPro" id="IPR027417">
    <property type="entry name" value="P-loop_NTPase"/>
</dbReference>
<dbReference type="Pfam" id="PF20693">
    <property type="entry name" value="YobI-ATPase"/>
    <property type="match status" value="1"/>
</dbReference>
<keyword evidence="4" id="KW-1185">Reference proteome</keyword>
<dbReference type="EMBL" id="RSEJ01000021">
    <property type="protein sequence ID" value="NBI54562.1"/>
    <property type="molecule type" value="Genomic_DNA"/>
</dbReference>